<evidence type="ECO:0000256" key="1">
    <source>
        <dbReference type="ARBA" id="ARBA00023319"/>
    </source>
</evidence>
<organism evidence="4 5">
    <name type="scientific">Xenoophorus captivus</name>
    <dbReference type="NCBI Taxonomy" id="1517983"/>
    <lineage>
        <taxon>Eukaryota</taxon>
        <taxon>Metazoa</taxon>
        <taxon>Chordata</taxon>
        <taxon>Craniata</taxon>
        <taxon>Vertebrata</taxon>
        <taxon>Euteleostomi</taxon>
        <taxon>Actinopterygii</taxon>
        <taxon>Neopterygii</taxon>
        <taxon>Teleostei</taxon>
        <taxon>Neoteleostei</taxon>
        <taxon>Acanthomorphata</taxon>
        <taxon>Ovalentaria</taxon>
        <taxon>Atherinomorphae</taxon>
        <taxon>Cyprinodontiformes</taxon>
        <taxon>Goodeidae</taxon>
        <taxon>Xenoophorus</taxon>
    </lineage>
</organism>
<keyword evidence="1" id="KW-0393">Immunoglobulin domain</keyword>
<feature type="region of interest" description="Disordered" evidence="2">
    <location>
        <begin position="1"/>
        <end position="21"/>
    </location>
</feature>
<dbReference type="InterPro" id="IPR036116">
    <property type="entry name" value="FN3_sf"/>
</dbReference>
<dbReference type="Pfam" id="PF00041">
    <property type="entry name" value="fn3"/>
    <property type="match status" value="1"/>
</dbReference>
<evidence type="ECO:0000256" key="2">
    <source>
        <dbReference type="SAM" id="MobiDB-lite"/>
    </source>
</evidence>
<dbReference type="InterPro" id="IPR036179">
    <property type="entry name" value="Ig-like_dom_sf"/>
</dbReference>
<dbReference type="CDD" id="cd00063">
    <property type="entry name" value="FN3"/>
    <property type="match status" value="1"/>
</dbReference>
<accession>A0ABV0R7K8</accession>
<dbReference type="InterPro" id="IPR013783">
    <property type="entry name" value="Ig-like_fold"/>
</dbReference>
<name>A0ABV0R7K8_9TELE</name>
<protein>
    <recommendedName>
        <fullName evidence="3">Fibronectin type-III domain-containing protein</fullName>
    </recommendedName>
</protein>
<feature type="domain" description="Fibronectin type-III" evidence="3">
    <location>
        <begin position="53"/>
        <end position="151"/>
    </location>
</feature>
<dbReference type="SUPFAM" id="SSF48726">
    <property type="entry name" value="Immunoglobulin"/>
    <property type="match status" value="1"/>
</dbReference>
<comment type="caution">
    <text evidence="4">The sequence shown here is derived from an EMBL/GenBank/DDBJ whole genome shotgun (WGS) entry which is preliminary data.</text>
</comment>
<proteinExistence type="predicted"/>
<sequence>MITSYPNTTLATQGEEKKMSCTAHGEKPIMVRWEKEERIINPETSRYVVSVKEVGDEVISTLQVRGYSQVLLGEEIMNGAIRGYQVGYREYSSGGNYQFSVISVETTGDNAESLVLDNLKKFTQYGVVVQASNSAGTGPSSTEVAATTLEDGCVQEEAERLHARGMCEDVSA</sequence>
<reference evidence="4 5" key="1">
    <citation type="submission" date="2021-06" db="EMBL/GenBank/DDBJ databases">
        <authorList>
            <person name="Palmer J.M."/>
        </authorList>
    </citation>
    <scope>NUCLEOTIDE SEQUENCE [LARGE SCALE GENOMIC DNA]</scope>
    <source>
        <strain evidence="4 5">XC_2019</strain>
        <tissue evidence="4">Muscle</tissue>
    </source>
</reference>
<dbReference type="Gene3D" id="2.60.40.10">
    <property type="entry name" value="Immunoglobulins"/>
    <property type="match status" value="2"/>
</dbReference>
<dbReference type="InterPro" id="IPR003961">
    <property type="entry name" value="FN3_dom"/>
</dbReference>
<keyword evidence="5" id="KW-1185">Reference proteome</keyword>
<gene>
    <name evidence="4" type="ORF">XENOCAPTIV_007982</name>
</gene>
<feature type="compositionally biased region" description="Polar residues" evidence="2">
    <location>
        <begin position="1"/>
        <end position="12"/>
    </location>
</feature>
<evidence type="ECO:0000259" key="3">
    <source>
        <dbReference type="PROSITE" id="PS50853"/>
    </source>
</evidence>
<dbReference type="EMBL" id="JAHRIN010035533">
    <property type="protein sequence ID" value="MEQ2204108.1"/>
    <property type="molecule type" value="Genomic_DNA"/>
</dbReference>
<dbReference type="Proteomes" id="UP001434883">
    <property type="component" value="Unassembled WGS sequence"/>
</dbReference>
<dbReference type="SUPFAM" id="SSF49265">
    <property type="entry name" value="Fibronectin type III"/>
    <property type="match status" value="1"/>
</dbReference>
<evidence type="ECO:0000313" key="4">
    <source>
        <dbReference type="EMBL" id="MEQ2204108.1"/>
    </source>
</evidence>
<dbReference type="PROSITE" id="PS50853">
    <property type="entry name" value="FN3"/>
    <property type="match status" value="1"/>
</dbReference>
<evidence type="ECO:0000313" key="5">
    <source>
        <dbReference type="Proteomes" id="UP001434883"/>
    </source>
</evidence>